<name>A0A6G1LGI6_9PEZI</name>
<dbReference type="AlphaFoldDB" id="A0A6G1LGI6"/>
<accession>A0A6G1LGI6</accession>
<proteinExistence type="predicted"/>
<feature type="region of interest" description="Disordered" evidence="1">
    <location>
        <begin position="1"/>
        <end position="43"/>
    </location>
</feature>
<gene>
    <name evidence="2" type="ORF">EJ03DRAFT_30963</name>
</gene>
<evidence type="ECO:0000256" key="1">
    <source>
        <dbReference type="SAM" id="MobiDB-lite"/>
    </source>
</evidence>
<feature type="compositionally biased region" description="Polar residues" evidence="1">
    <location>
        <begin position="76"/>
        <end position="91"/>
    </location>
</feature>
<keyword evidence="3" id="KW-1185">Reference proteome</keyword>
<sequence length="186" mass="20875">MEPQHHSEVSVSEATAHKPSHPNPPHLEPRSVSQRNYQSKFTHRSLHRSHNLLYHHITPSIKPSTLQPFPAKPQPTLLSHPQTSNQPHFSSNPPFLTPHHQKPPLINLASQPAQPTALQPAKSYRRTTAIAPSNSQAHGIHPEHHLPVGENSGLHQQYLQDFLSLAAGRGEWQGGVLWFPRKVILR</sequence>
<reference evidence="2" key="1">
    <citation type="journal article" date="2020" name="Stud. Mycol.">
        <title>101 Dothideomycetes genomes: a test case for predicting lifestyles and emergence of pathogens.</title>
        <authorList>
            <person name="Haridas S."/>
            <person name="Albert R."/>
            <person name="Binder M."/>
            <person name="Bloem J."/>
            <person name="Labutti K."/>
            <person name="Salamov A."/>
            <person name="Andreopoulos B."/>
            <person name="Baker S."/>
            <person name="Barry K."/>
            <person name="Bills G."/>
            <person name="Bluhm B."/>
            <person name="Cannon C."/>
            <person name="Castanera R."/>
            <person name="Culley D."/>
            <person name="Daum C."/>
            <person name="Ezra D."/>
            <person name="Gonzalez J."/>
            <person name="Henrissat B."/>
            <person name="Kuo A."/>
            <person name="Liang C."/>
            <person name="Lipzen A."/>
            <person name="Lutzoni F."/>
            <person name="Magnuson J."/>
            <person name="Mondo S."/>
            <person name="Nolan M."/>
            <person name="Ohm R."/>
            <person name="Pangilinan J."/>
            <person name="Park H.-J."/>
            <person name="Ramirez L."/>
            <person name="Alfaro M."/>
            <person name="Sun H."/>
            <person name="Tritt A."/>
            <person name="Yoshinaga Y."/>
            <person name="Zwiers L.-H."/>
            <person name="Turgeon B."/>
            <person name="Goodwin S."/>
            <person name="Spatafora J."/>
            <person name="Crous P."/>
            <person name="Grigoriev I."/>
        </authorList>
    </citation>
    <scope>NUCLEOTIDE SEQUENCE</scope>
    <source>
        <strain evidence="2">CBS 116005</strain>
    </source>
</reference>
<organism evidence="2 3">
    <name type="scientific">Teratosphaeria nubilosa</name>
    <dbReference type="NCBI Taxonomy" id="161662"/>
    <lineage>
        <taxon>Eukaryota</taxon>
        <taxon>Fungi</taxon>
        <taxon>Dikarya</taxon>
        <taxon>Ascomycota</taxon>
        <taxon>Pezizomycotina</taxon>
        <taxon>Dothideomycetes</taxon>
        <taxon>Dothideomycetidae</taxon>
        <taxon>Mycosphaerellales</taxon>
        <taxon>Teratosphaeriaceae</taxon>
        <taxon>Teratosphaeria</taxon>
    </lineage>
</organism>
<feature type="region of interest" description="Disordered" evidence="1">
    <location>
        <begin position="63"/>
        <end position="91"/>
    </location>
</feature>
<evidence type="ECO:0000313" key="3">
    <source>
        <dbReference type="Proteomes" id="UP000799436"/>
    </source>
</evidence>
<protein>
    <submittedName>
        <fullName evidence="2">Uncharacterized protein</fullName>
    </submittedName>
</protein>
<feature type="compositionally biased region" description="Polar residues" evidence="1">
    <location>
        <begin position="31"/>
        <end position="40"/>
    </location>
</feature>
<dbReference type="EMBL" id="ML995819">
    <property type="protein sequence ID" value="KAF2771538.1"/>
    <property type="molecule type" value="Genomic_DNA"/>
</dbReference>
<evidence type="ECO:0000313" key="2">
    <source>
        <dbReference type="EMBL" id="KAF2771538.1"/>
    </source>
</evidence>
<dbReference type="Proteomes" id="UP000799436">
    <property type="component" value="Unassembled WGS sequence"/>
</dbReference>